<dbReference type="RefSeq" id="XP_009031324.1">
    <property type="nucleotide sequence ID" value="XM_009033076.1"/>
</dbReference>
<reference evidence="1 3" key="2">
    <citation type="journal article" date="2013" name="Nature">
        <title>Insights into bilaterian evolution from three spiralian genomes.</title>
        <authorList>
            <person name="Simakov O."/>
            <person name="Marletaz F."/>
            <person name="Cho S.J."/>
            <person name="Edsinger-Gonzales E."/>
            <person name="Havlak P."/>
            <person name="Hellsten U."/>
            <person name="Kuo D.H."/>
            <person name="Larsson T."/>
            <person name="Lv J."/>
            <person name="Arendt D."/>
            <person name="Savage R."/>
            <person name="Osoegawa K."/>
            <person name="de Jong P."/>
            <person name="Grimwood J."/>
            <person name="Chapman J.A."/>
            <person name="Shapiro H."/>
            <person name="Aerts A."/>
            <person name="Otillar R.P."/>
            <person name="Terry A.Y."/>
            <person name="Boore J.L."/>
            <person name="Grigoriev I.V."/>
            <person name="Lindberg D.R."/>
            <person name="Seaver E.C."/>
            <person name="Weisblat D.A."/>
            <person name="Putnam N.H."/>
            <person name="Rokhsar D.S."/>
        </authorList>
    </citation>
    <scope>NUCLEOTIDE SEQUENCE</scope>
</reference>
<name>T1EXM5_HELRO</name>
<sequence length="111" mass="13006">MFINNSTVDKFGLSRETEDISYSRPHISKLEDLVESTKFSSDEIRTLYRGFKQYCPNGYLTEQILKKIYSKMFPFGGKGKFEIMIMKLRLQSVCRSDLPYAGYPPRWTGHF</sequence>
<dbReference type="AlphaFoldDB" id="T1EXM5"/>
<dbReference type="STRING" id="6412.T1EXM5"/>
<dbReference type="eggNOG" id="KOG0044">
    <property type="taxonomic scope" value="Eukaryota"/>
</dbReference>
<proteinExistence type="predicted"/>
<evidence type="ECO:0000313" key="1">
    <source>
        <dbReference type="EMBL" id="ESN90378.1"/>
    </source>
</evidence>
<organism evidence="2 3">
    <name type="scientific">Helobdella robusta</name>
    <name type="common">Californian leech</name>
    <dbReference type="NCBI Taxonomy" id="6412"/>
    <lineage>
        <taxon>Eukaryota</taxon>
        <taxon>Metazoa</taxon>
        <taxon>Spiralia</taxon>
        <taxon>Lophotrochozoa</taxon>
        <taxon>Annelida</taxon>
        <taxon>Clitellata</taxon>
        <taxon>Hirudinea</taxon>
        <taxon>Rhynchobdellida</taxon>
        <taxon>Glossiphoniidae</taxon>
        <taxon>Helobdella</taxon>
    </lineage>
</organism>
<dbReference type="EMBL" id="KB097753">
    <property type="protein sequence ID" value="ESN90378.1"/>
    <property type="molecule type" value="Genomic_DNA"/>
</dbReference>
<dbReference type="EMBL" id="AMQM01002246">
    <property type="status" value="NOT_ANNOTATED_CDS"/>
    <property type="molecule type" value="Genomic_DNA"/>
</dbReference>
<protein>
    <submittedName>
        <fullName evidence="1 2">Uncharacterized protein</fullName>
    </submittedName>
</protein>
<dbReference type="EnsemblMetazoa" id="HelroT166040">
    <property type="protein sequence ID" value="HelroP166040"/>
    <property type="gene ID" value="HelroG166040"/>
</dbReference>
<dbReference type="InterPro" id="IPR011992">
    <property type="entry name" value="EF-hand-dom_pair"/>
</dbReference>
<dbReference type="Proteomes" id="UP000015101">
    <property type="component" value="Unassembled WGS sequence"/>
</dbReference>
<dbReference type="Gene3D" id="1.10.238.10">
    <property type="entry name" value="EF-hand"/>
    <property type="match status" value="1"/>
</dbReference>
<gene>
    <name evidence="2" type="primary">20201325</name>
    <name evidence="1" type="ORF">HELRODRAFT_166040</name>
</gene>
<evidence type="ECO:0000313" key="3">
    <source>
        <dbReference type="Proteomes" id="UP000015101"/>
    </source>
</evidence>
<keyword evidence="3" id="KW-1185">Reference proteome</keyword>
<reference evidence="2" key="3">
    <citation type="submission" date="2015-06" db="UniProtKB">
        <authorList>
            <consortium name="EnsemblMetazoa"/>
        </authorList>
    </citation>
    <scope>IDENTIFICATION</scope>
</reference>
<dbReference type="KEGG" id="hro:HELRODRAFT_166040"/>
<dbReference type="CTD" id="20201325"/>
<evidence type="ECO:0000313" key="2">
    <source>
        <dbReference type="EnsemblMetazoa" id="HelroP166040"/>
    </source>
</evidence>
<dbReference type="GeneID" id="20201325"/>
<accession>T1EXM5</accession>
<dbReference type="HOGENOM" id="CLU_2161091_0_0_1"/>
<dbReference type="OrthoDB" id="191686at2759"/>
<dbReference type="InParanoid" id="T1EXM5"/>
<reference evidence="3" key="1">
    <citation type="submission" date="2012-12" db="EMBL/GenBank/DDBJ databases">
        <authorList>
            <person name="Hellsten U."/>
            <person name="Grimwood J."/>
            <person name="Chapman J.A."/>
            <person name="Shapiro H."/>
            <person name="Aerts A."/>
            <person name="Otillar R.P."/>
            <person name="Terry A.Y."/>
            <person name="Boore J.L."/>
            <person name="Simakov O."/>
            <person name="Marletaz F."/>
            <person name="Cho S.-J."/>
            <person name="Edsinger-Gonzales E."/>
            <person name="Havlak P."/>
            <person name="Kuo D.-H."/>
            <person name="Larsson T."/>
            <person name="Lv J."/>
            <person name="Arendt D."/>
            <person name="Savage R."/>
            <person name="Osoegawa K."/>
            <person name="de Jong P."/>
            <person name="Lindberg D.R."/>
            <person name="Seaver E.C."/>
            <person name="Weisblat D.A."/>
            <person name="Putnam N.H."/>
            <person name="Grigoriev I.V."/>
            <person name="Rokhsar D.S."/>
        </authorList>
    </citation>
    <scope>NUCLEOTIDE SEQUENCE</scope>
</reference>
<dbReference type="SUPFAM" id="SSF47473">
    <property type="entry name" value="EF-hand"/>
    <property type="match status" value="1"/>
</dbReference>